<evidence type="ECO:0000313" key="3">
    <source>
        <dbReference type="Proteomes" id="UP000324705"/>
    </source>
</evidence>
<feature type="compositionally biased region" description="Low complexity" evidence="1">
    <location>
        <begin position="17"/>
        <end position="30"/>
    </location>
</feature>
<sequence>MLRVAGRRISSHLAWRPAAAASAGSSPLAGGLPGDDFPRDQNPRFAIESPFHVAARGALPAAPVPPSMSPSDLRHMGNPSLFLGFTEPALGVAI</sequence>
<dbReference type="Gramene" id="TRITD6Bv1G112610.4">
    <property type="protein sequence ID" value="TRITD6Bv1G112610.4"/>
    <property type="gene ID" value="TRITD6Bv1G112610"/>
</dbReference>
<protein>
    <submittedName>
        <fullName evidence="2">Uncharacterized protein</fullName>
    </submittedName>
</protein>
<keyword evidence="3" id="KW-1185">Reference proteome</keyword>
<accession>A0A9R0YN08</accession>
<dbReference type="AlphaFoldDB" id="A0A9R0YN08"/>
<dbReference type="EMBL" id="LT934122">
    <property type="protein sequence ID" value="VAI57827.1"/>
    <property type="molecule type" value="Genomic_DNA"/>
</dbReference>
<evidence type="ECO:0000313" key="2">
    <source>
        <dbReference type="EMBL" id="VAI57827.1"/>
    </source>
</evidence>
<dbReference type="Proteomes" id="UP000324705">
    <property type="component" value="Chromosome 6B"/>
</dbReference>
<feature type="region of interest" description="Disordered" evidence="1">
    <location>
        <begin position="1"/>
        <end position="43"/>
    </location>
</feature>
<evidence type="ECO:0000256" key="1">
    <source>
        <dbReference type="SAM" id="MobiDB-lite"/>
    </source>
</evidence>
<feature type="compositionally biased region" description="Basic residues" evidence="1">
    <location>
        <begin position="1"/>
        <end position="10"/>
    </location>
</feature>
<gene>
    <name evidence="2" type="ORF">TRITD_6Bv1G112610</name>
</gene>
<proteinExistence type="predicted"/>
<name>A0A9R0YN08_TRITD</name>
<organism evidence="2 3">
    <name type="scientific">Triticum turgidum subsp. durum</name>
    <name type="common">Durum wheat</name>
    <name type="synonym">Triticum durum</name>
    <dbReference type="NCBI Taxonomy" id="4567"/>
    <lineage>
        <taxon>Eukaryota</taxon>
        <taxon>Viridiplantae</taxon>
        <taxon>Streptophyta</taxon>
        <taxon>Embryophyta</taxon>
        <taxon>Tracheophyta</taxon>
        <taxon>Spermatophyta</taxon>
        <taxon>Magnoliopsida</taxon>
        <taxon>Liliopsida</taxon>
        <taxon>Poales</taxon>
        <taxon>Poaceae</taxon>
        <taxon>BOP clade</taxon>
        <taxon>Pooideae</taxon>
        <taxon>Triticodae</taxon>
        <taxon>Triticeae</taxon>
        <taxon>Triticinae</taxon>
        <taxon>Triticum</taxon>
    </lineage>
</organism>
<reference evidence="2 3" key="1">
    <citation type="submission" date="2017-09" db="EMBL/GenBank/DDBJ databases">
        <authorList>
            <consortium name="International Durum Wheat Genome Sequencing Consortium (IDWGSC)"/>
            <person name="Milanesi L."/>
        </authorList>
    </citation>
    <scope>NUCLEOTIDE SEQUENCE [LARGE SCALE GENOMIC DNA]</scope>
    <source>
        <strain evidence="3">cv. Svevo</strain>
    </source>
</reference>